<dbReference type="Pfam" id="PF14833">
    <property type="entry name" value="NAD_binding_11"/>
    <property type="match status" value="1"/>
</dbReference>
<keyword evidence="2" id="KW-0560">Oxidoreductase</keyword>
<feature type="domain" description="6-phosphogluconate dehydrogenase NADP-binding" evidence="4">
    <location>
        <begin position="11"/>
        <end position="161"/>
    </location>
</feature>
<gene>
    <name evidence="6" type="ORF">GCM10022278_24760</name>
</gene>
<dbReference type="Proteomes" id="UP001501337">
    <property type="component" value="Unassembled WGS sequence"/>
</dbReference>
<dbReference type="SUPFAM" id="SSF51735">
    <property type="entry name" value="NAD(P)-binding Rossmann-fold domains"/>
    <property type="match status" value="1"/>
</dbReference>
<dbReference type="PANTHER" id="PTHR43060">
    <property type="entry name" value="3-HYDROXYISOBUTYRATE DEHYDROGENASE-LIKE 1, MITOCHONDRIAL-RELATED"/>
    <property type="match status" value="1"/>
</dbReference>
<evidence type="ECO:0000259" key="5">
    <source>
        <dbReference type="Pfam" id="PF14833"/>
    </source>
</evidence>
<evidence type="ECO:0000256" key="3">
    <source>
        <dbReference type="ARBA" id="ARBA00023027"/>
    </source>
</evidence>
<dbReference type="RefSeq" id="WP_344806800.1">
    <property type="nucleotide sequence ID" value="NZ_BAABBO010000011.1"/>
</dbReference>
<dbReference type="InterPro" id="IPR013328">
    <property type="entry name" value="6PGD_dom2"/>
</dbReference>
<dbReference type="Gene3D" id="3.40.50.720">
    <property type="entry name" value="NAD(P)-binding Rossmann-like Domain"/>
    <property type="match status" value="1"/>
</dbReference>
<accession>A0ABP7PHY2</accession>
<dbReference type="InterPro" id="IPR036291">
    <property type="entry name" value="NAD(P)-bd_dom_sf"/>
</dbReference>
<dbReference type="PIRSF" id="PIRSF000103">
    <property type="entry name" value="HIBADH"/>
    <property type="match status" value="1"/>
</dbReference>
<sequence>MSTGQHCRIRTVAFLGLGLMGQPMVSRLLTSGYDLQVWNRTRSKARQFEEDGILRDSAQAAVSSAEVVVFMLTDGPAVDQVLRSLDLAQTAEDALIIDMSSIRPEMAKQHAALVAAAGRRYLDAPVSGGTPGAAAGTLSIMAGGQSDDFETAVTFLKNFGTPRYMGEAGCGQIAKLANQAIVGITIGAVSEAMLLAKKAGVDAVALREALLGGFAASRILELHGQRIIDDDFEPGGRSSVQLKDMRSVCQLADALDLELPISELVASLYAQMSDEHLQLDHSALYLHLRSLRAHHINED</sequence>
<dbReference type="Pfam" id="PF03446">
    <property type="entry name" value="NAD_binding_2"/>
    <property type="match status" value="1"/>
</dbReference>
<protein>
    <submittedName>
        <fullName evidence="6">NAD(P)-dependent oxidoreductase</fullName>
    </submittedName>
</protein>
<feature type="domain" description="3-hydroxyisobutyrate dehydrogenase-like NAD-binding" evidence="5">
    <location>
        <begin position="169"/>
        <end position="285"/>
    </location>
</feature>
<dbReference type="SUPFAM" id="SSF48179">
    <property type="entry name" value="6-phosphogluconate dehydrogenase C-terminal domain-like"/>
    <property type="match status" value="1"/>
</dbReference>
<dbReference type="Gene3D" id="1.10.1040.10">
    <property type="entry name" value="N-(1-d-carboxylethyl)-l-norvaline Dehydrogenase, domain 2"/>
    <property type="match status" value="1"/>
</dbReference>
<dbReference type="EMBL" id="BAABBO010000011">
    <property type="protein sequence ID" value="GAA3965947.1"/>
    <property type="molecule type" value="Genomic_DNA"/>
</dbReference>
<evidence type="ECO:0000313" key="6">
    <source>
        <dbReference type="EMBL" id="GAA3965947.1"/>
    </source>
</evidence>
<dbReference type="InterPro" id="IPR015815">
    <property type="entry name" value="HIBADH-related"/>
</dbReference>
<evidence type="ECO:0000313" key="7">
    <source>
        <dbReference type="Proteomes" id="UP001501337"/>
    </source>
</evidence>
<comment type="caution">
    <text evidence="6">The sequence shown here is derived from an EMBL/GenBank/DDBJ whole genome shotgun (WGS) entry which is preliminary data.</text>
</comment>
<keyword evidence="3" id="KW-0520">NAD</keyword>
<dbReference type="PANTHER" id="PTHR43060:SF15">
    <property type="entry name" value="3-HYDROXYISOBUTYRATE DEHYDROGENASE-LIKE 1, MITOCHONDRIAL-RELATED"/>
    <property type="match status" value="1"/>
</dbReference>
<organism evidence="6 7">
    <name type="scientific">Allohahella marinimesophila</name>
    <dbReference type="NCBI Taxonomy" id="1054972"/>
    <lineage>
        <taxon>Bacteria</taxon>
        <taxon>Pseudomonadati</taxon>
        <taxon>Pseudomonadota</taxon>
        <taxon>Gammaproteobacteria</taxon>
        <taxon>Oceanospirillales</taxon>
        <taxon>Hahellaceae</taxon>
        <taxon>Allohahella</taxon>
    </lineage>
</organism>
<evidence type="ECO:0000256" key="2">
    <source>
        <dbReference type="ARBA" id="ARBA00023002"/>
    </source>
</evidence>
<reference evidence="7" key="1">
    <citation type="journal article" date="2019" name="Int. J. Syst. Evol. Microbiol.">
        <title>The Global Catalogue of Microorganisms (GCM) 10K type strain sequencing project: providing services to taxonomists for standard genome sequencing and annotation.</title>
        <authorList>
            <consortium name="The Broad Institute Genomics Platform"/>
            <consortium name="The Broad Institute Genome Sequencing Center for Infectious Disease"/>
            <person name="Wu L."/>
            <person name="Ma J."/>
        </authorList>
    </citation>
    <scope>NUCLEOTIDE SEQUENCE [LARGE SCALE GENOMIC DNA]</scope>
    <source>
        <strain evidence="7">JCM 17555</strain>
    </source>
</reference>
<dbReference type="InterPro" id="IPR006115">
    <property type="entry name" value="6PGDH_NADP-bd"/>
</dbReference>
<dbReference type="InterPro" id="IPR002204">
    <property type="entry name" value="3-OH-isobutyrate_DH-rel_CS"/>
</dbReference>
<comment type="similarity">
    <text evidence="1">Belongs to the HIBADH-related family.</text>
</comment>
<keyword evidence="7" id="KW-1185">Reference proteome</keyword>
<dbReference type="PROSITE" id="PS00895">
    <property type="entry name" value="3_HYDROXYISOBUT_DH"/>
    <property type="match status" value="1"/>
</dbReference>
<dbReference type="InterPro" id="IPR029154">
    <property type="entry name" value="HIBADH-like_NADP-bd"/>
</dbReference>
<dbReference type="InterPro" id="IPR008927">
    <property type="entry name" value="6-PGluconate_DH-like_C_sf"/>
</dbReference>
<evidence type="ECO:0000256" key="1">
    <source>
        <dbReference type="ARBA" id="ARBA00009080"/>
    </source>
</evidence>
<evidence type="ECO:0000259" key="4">
    <source>
        <dbReference type="Pfam" id="PF03446"/>
    </source>
</evidence>
<proteinExistence type="inferred from homology"/>
<name>A0ABP7PHY2_9GAMM</name>